<keyword evidence="2" id="KW-1185">Reference proteome</keyword>
<protein>
    <submittedName>
        <fullName evidence="1">HK97 gp10 family phage protein</fullName>
    </submittedName>
</protein>
<dbReference type="Proteomes" id="UP001162907">
    <property type="component" value="Chromosome"/>
</dbReference>
<reference evidence="1 2" key="1">
    <citation type="journal article" date="2022" name="Int. J. Syst. Evol. Microbiol.">
        <title>Pseudomonas fitomaticsae sp. nov., isolated at Marimurtra Botanical Garden in Blanes, Catalonia, Spain.</title>
        <authorList>
            <person name="Atanasov K.E."/>
            <person name="Galbis D.M."/>
            <person name="Cornado D."/>
            <person name="Serpico A."/>
            <person name="Sanchez G."/>
            <person name="Bosch M."/>
            <person name="Ferrer A."/>
            <person name="Altabella T."/>
        </authorList>
    </citation>
    <scope>NUCLEOTIDE SEQUENCE [LARGE SCALE GENOMIC DNA]</scope>
    <source>
        <strain evidence="1 2">FIT81</strain>
    </source>
</reference>
<gene>
    <name evidence="1" type="ORF">KJY40_11395</name>
</gene>
<organism evidence="1 2">
    <name type="scientific">Pseudomonas fitomaticsae</name>
    <dbReference type="NCBI Taxonomy" id="2837969"/>
    <lineage>
        <taxon>Bacteria</taxon>
        <taxon>Pseudomonadati</taxon>
        <taxon>Pseudomonadota</taxon>
        <taxon>Gammaproteobacteria</taxon>
        <taxon>Pseudomonadales</taxon>
        <taxon>Pseudomonadaceae</taxon>
        <taxon>Pseudomonas</taxon>
    </lineage>
</organism>
<accession>A0ABY3Q7X3</accession>
<dbReference type="EMBL" id="CP075567">
    <property type="protein sequence ID" value="UFQ02255.1"/>
    <property type="molecule type" value="Genomic_DNA"/>
</dbReference>
<dbReference type="RefSeq" id="WP_230736858.1">
    <property type="nucleotide sequence ID" value="NZ_CP075567.1"/>
</dbReference>
<evidence type="ECO:0000313" key="2">
    <source>
        <dbReference type="Proteomes" id="UP001162907"/>
    </source>
</evidence>
<name>A0ABY3Q7X3_9PSED</name>
<evidence type="ECO:0000313" key="1">
    <source>
        <dbReference type="EMBL" id="UFQ02255.1"/>
    </source>
</evidence>
<sequence length="128" mass="13945">MARGRGWSIPPSLFMGAVEQDLSKKIRTIAIQLLNEVTMRMPVDTGRARANTIVSIGSPVYQVLDSYDKAGGATIMEGVSRLSGLEPYTVVYLQNNLPYIERLEDGYSKQAPVGMFGAAFNSVSRASQ</sequence>
<proteinExistence type="predicted"/>